<dbReference type="EMBL" id="SRLO01000075">
    <property type="protein sequence ID" value="TNN78321.1"/>
    <property type="molecule type" value="Genomic_DNA"/>
</dbReference>
<organism evidence="2 3">
    <name type="scientific">Liparis tanakae</name>
    <name type="common">Tanaka's snailfish</name>
    <dbReference type="NCBI Taxonomy" id="230148"/>
    <lineage>
        <taxon>Eukaryota</taxon>
        <taxon>Metazoa</taxon>
        <taxon>Chordata</taxon>
        <taxon>Craniata</taxon>
        <taxon>Vertebrata</taxon>
        <taxon>Euteleostomi</taxon>
        <taxon>Actinopterygii</taxon>
        <taxon>Neopterygii</taxon>
        <taxon>Teleostei</taxon>
        <taxon>Neoteleostei</taxon>
        <taxon>Acanthomorphata</taxon>
        <taxon>Eupercaria</taxon>
        <taxon>Perciformes</taxon>
        <taxon>Cottioidei</taxon>
        <taxon>Cottales</taxon>
        <taxon>Liparidae</taxon>
        <taxon>Liparis</taxon>
    </lineage>
</organism>
<feature type="region of interest" description="Disordered" evidence="1">
    <location>
        <begin position="33"/>
        <end position="60"/>
    </location>
</feature>
<feature type="compositionally biased region" description="Basic and acidic residues" evidence="1">
    <location>
        <begin position="40"/>
        <end position="60"/>
    </location>
</feature>
<gene>
    <name evidence="2" type="ORF">EYF80_011561</name>
</gene>
<evidence type="ECO:0000256" key="1">
    <source>
        <dbReference type="SAM" id="MobiDB-lite"/>
    </source>
</evidence>
<dbReference type="Proteomes" id="UP000314294">
    <property type="component" value="Unassembled WGS sequence"/>
</dbReference>
<dbReference type="AlphaFoldDB" id="A0A4Z2IKL9"/>
<comment type="caution">
    <text evidence="2">The sequence shown here is derived from an EMBL/GenBank/DDBJ whole genome shotgun (WGS) entry which is preliminary data.</text>
</comment>
<evidence type="ECO:0000313" key="3">
    <source>
        <dbReference type="Proteomes" id="UP000314294"/>
    </source>
</evidence>
<sequence length="60" mass="6780">MSTGLRGHSVSCLERAVVTAILKPKNYYWDEEYAGESEGDTAKEKTRAREKAKDDEKKTT</sequence>
<proteinExistence type="predicted"/>
<keyword evidence="3" id="KW-1185">Reference proteome</keyword>
<protein>
    <submittedName>
        <fullName evidence="2">Uncharacterized protein</fullName>
    </submittedName>
</protein>
<name>A0A4Z2IKL9_9TELE</name>
<accession>A0A4Z2IKL9</accession>
<reference evidence="2 3" key="1">
    <citation type="submission" date="2019-03" db="EMBL/GenBank/DDBJ databases">
        <title>First draft genome of Liparis tanakae, snailfish: a comprehensive survey of snailfish specific genes.</title>
        <authorList>
            <person name="Kim W."/>
            <person name="Song I."/>
            <person name="Jeong J.-H."/>
            <person name="Kim D."/>
            <person name="Kim S."/>
            <person name="Ryu S."/>
            <person name="Song J.Y."/>
            <person name="Lee S.K."/>
        </authorList>
    </citation>
    <scope>NUCLEOTIDE SEQUENCE [LARGE SCALE GENOMIC DNA]</scope>
    <source>
        <tissue evidence="2">Muscle</tissue>
    </source>
</reference>
<evidence type="ECO:0000313" key="2">
    <source>
        <dbReference type="EMBL" id="TNN78321.1"/>
    </source>
</evidence>